<evidence type="ECO:0000256" key="8">
    <source>
        <dbReference type="ARBA" id="ARBA00038436"/>
    </source>
</evidence>
<evidence type="ECO:0000256" key="3">
    <source>
        <dbReference type="ARBA" id="ARBA00022475"/>
    </source>
</evidence>
<evidence type="ECO:0000256" key="5">
    <source>
        <dbReference type="ARBA" id="ARBA00022692"/>
    </source>
</evidence>
<comment type="subunit">
    <text evidence="9">The complex comprises the extracytoplasmic solute receptor protein and the two transmembrane proteins.</text>
</comment>
<dbReference type="RefSeq" id="WP_386376009.1">
    <property type="nucleotide sequence ID" value="NZ_JBHUMP010000031.1"/>
</dbReference>
<comment type="function">
    <text evidence="9">Part of the tripartite ATP-independent periplasmic (TRAP) transport system.</text>
</comment>
<keyword evidence="5 9" id="KW-0812">Transmembrane</keyword>
<evidence type="ECO:0000256" key="7">
    <source>
        <dbReference type="ARBA" id="ARBA00023136"/>
    </source>
</evidence>
<dbReference type="PANTHER" id="PTHR35011">
    <property type="entry name" value="2,3-DIKETO-L-GULONATE TRAP TRANSPORTER SMALL PERMEASE PROTEIN YIAM"/>
    <property type="match status" value="1"/>
</dbReference>
<organism evidence="11 12">
    <name type="scientific">Sulfitobacter aestuarii</name>
    <dbReference type="NCBI Taxonomy" id="2161676"/>
    <lineage>
        <taxon>Bacteria</taxon>
        <taxon>Pseudomonadati</taxon>
        <taxon>Pseudomonadota</taxon>
        <taxon>Alphaproteobacteria</taxon>
        <taxon>Rhodobacterales</taxon>
        <taxon>Roseobacteraceae</taxon>
        <taxon>Sulfitobacter</taxon>
    </lineage>
</organism>
<name>A0ABW5U704_9RHOB</name>
<dbReference type="PANTHER" id="PTHR35011:SF4">
    <property type="entry name" value="SLL1102 PROTEIN"/>
    <property type="match status" value="1"/>
</dbReference>
<keyword evidence="6 9" id="KW-1133">Transmembrane helix</keyword>
<dbReference type="EMBL" id="JBHUMP010000031">
    <property type="protein sequence ID" value="MFD2741583.1"/>
    <property type="molecule type" value="Genomic_DNA"/>
</dbReference>
<sequence>MRLLRQIENINIMIGKAISFLIWIGIVVLCWEVIARYVFGAPTIWAHGYTQRIFGAYFVLVGAYTLIRGNHVRVDLLLNTRSPRFTAFLDLINCIFLIIWGSVLIWEGFWFFEDAWRFNELDDSVLRHPMWPIKLSLFLGAVLITVQGVIEAIRALVLLVNPDADIRLAAGAQRSEIL</sequence>
<dbReference type="InterPro" id="IPR055348">
    <property type="entry name" value="DctQ"/>
</dbReference>
<dbReference type="InterPro" id="IPR007387">
    <property type="entry name" value="TRAP_DctQ"/>
</dbReference>
<evidence type="ECO:0000313" key="12">
    <source>
        <dbReference type="Proteomes" id="UP001597474"/>
    </source>
</evidence>
<evidence type="ECO:0000256" key="6">
    <source>
        <dbReference type="ARBA" id="ARBA00022989"/>
    </source>
</evidence>
<evidence type="ECO:0000259" key="10">
    <source>
        <dbReference type="Pfam" id="PF04290"/>
    </source>
</evidence>
<keyword evidence="4 9" id="KW-0997">Cell inner membrane</keyword>
<reference evidence="12" key="1">
    <citation type="journal article" date="2019" name="Int. J. Syst. Evol. Microbiol.">
        <title>The Global Catalogue of Microorganisms (GCM) 10K type strain sequencing project: providing services to taxonomists for standard genome sequencing and annotation.</title>
        <authorList>
            <consortium name="The Broad Institute Genomics Platform"/>
            <consortium name="The Broad Institute Genome Sequencing Center for Infectious Disease"/>
            <person name="Wu L."/>
            <person name="Ma J."/>
        </authorList>
    </citation>
    <scope>NUCLEOTIDE SEQUENCE [LARGE SCALE GENOMIC DNA]</scope>
    <source>
        <strain evidence="12">TISTR 2562</strain>
    </source>
</reference>
<feature type="transmembrane region" description="Helical" evidence="9">
    <location>
        <begin position="51"/>
        <end position="67"/>
    </location>
</feature>
<protein>
    <recommendedName>
        <fullName evidence="9">TRAP transporter small permease protein</fullName>
    </recommendedName>
</protein>
<comment type="subcellular location">
    <subcellularLocation>
        <location evidence="1 9">Cell inner membrane</location>
        <topology evidence="1 9">Multi-pass membrane protein</topology>
    </subcellularLocation>
</comment>
<comment type="similarity">
    <text evidence="8 9">Belongs to the TRAP transporter small permease family.</text>
</comment>
<keyword evidence="7 9" id="KW-0472">Membrane</keyword>
<evidence type="ECO:0000256" key="2">
    <source>
        <dbReference type="ARBA" id="ARBA00022448"/>
    </source>
</evidence>
<comment type="caution">
    <text evidence="11">The sequence shown here is derived from an EMBL/GenBank/DDBJ whole genome shotgun (WGS) entry which is preliminary data.</text>
</comment>
<gene>
    <name evidence="11" type="ORF">ACFSUD_18620</name>
</gene>
<evidence type="ECO:0000256" key="4">
    <source>
        <dbReference type="ARBA" id="ARBA00022519"/>
    </source>
</evidence>
<evidence type="ECO:0000256" key="1">
    <source>
        <dbReference type="ARBA" id="ARBA00004429"/>
    </source>
</evidence>
<proteinExistence type="inferred from homology"/>
<dbReference type="Proteomes" id="UP001597474">
    <property type="component" value="Unassembled WGS sequence"/>
</dbReference>
<keyword evidence="2 9" id="KW-0813">Transport</keyword>
<keyword evidence="3" id="KW-1003">Cell membrane</keyword>
<feature type="transmembrane region" description="Helical" evidence="9">
    <location>
        <begin position="20"/>
        <end position="39"/>
    </location>
</feature>
<feature type="transmembrane region" description="Helical" evidence="9">
    <location>
        <begin position="131"/>
        <end position="150"/>
    </location>
</feature>
<keyword evidence="12" id="KW-1185">Reference proteome</keyword>
<evidence type="ECO:0000313" key="11">
    <source>
        <dbReference type="EMBL" id="MFD2741583.1"/>
    </source>
</evidence>
<feature type="domain" description="Tripartite ATP-independent periplasmic transporters DctQ component" evidence="10">
    <location>
        <begin position="26"/>
        <end position="156"/>
    </location>
</feature>
<feature type="transmembrane region" description="Helical" evidence="9">
    <location>
        <begin position="88"/>
        <end position="111"/>
    </location>
</feature>
<dbReference type="Pfam" id="PF04290">
    <property type="entry name" value="DctQ"/>
    <property type="match status" value="1"/>
</dbReference>
<evidence type="ECO:0000256" key="9">
    <source>
        <dbReference type="RuleBase" id="RU369079"/>
    </source>
</evidence>
<accession>A0ABW5U704</accession>